<reference evidence="2" key="2">
    <citation type="submission" date="2015-08" db="UniProtKB">
        <authorList>
            <consortium name="WormBaseParasite"/>
        </authorList>
    </citation>
    <scope>IDENTIFICATION</scope>
</reference>
<dbReference type="Proteomes" id="UP000035680">
    <property type="component" value="Unassembled WGS sequence"/>
</dbReference>
<evidence type="ECO:0000313" key="2">
    <source>
        <dbReference type="WBParaSite" id="SVE_2016800.1"/>
    </source>
</evidence>
<proteinExistence type="predicted"/>
<dbReference type="WBParaSite" id="SVE_2016800.1">
    <property type="protein sequence ID" value="SVE_2016800.1"/>
    <property type="gene ID" value="SVE_2016800"/>
</dbReference>
<accession>A0A0K0G5Z2</accession>
<dbReference type="AlphaFoldDB" id="A0A0K0G5Z2"/>
<evidence type="ECO:0000313" key="1">
    <source>
        <dbReference type="Proteomes" id="UP000035680"/>
    </source>
</evidence>
<sequence>MCHGKAFFLLDPHSIDQNGRYRSNGVSSNKICNNSLFQLDGVNISVADISDDISYVSANKNKVRSKLLEIAM</sequence>
<organism evidence="1 2">
    <name type="scientific">Strongyloides venezuelensis</name>
    <name type="common">Threadworm</name>
    <dbReference type="NCBI Taxonomy" id="75913"/>
    <lineage>
        <taxon>Eukaryota</taxon>
        <taxon>Metazoa</taxon>
        <taxon>Ecdysozoa</taxon>
        <taxon>Nematoda</taxon>
        <taxon>Chromadorea</taxon>
        <taxon>Rhabditida</taxon>
        <taxon>Tylenchina</taxon>
        <taxon>Panagrolaimomorpha</taxon>
        <taxon>Strongyloidoidea</taxon>
        <taxon>Strongyloididae</taxon>
        <taxon>Strongyloides</taxon>
    </lineage>
</organism>
<keyword evidence="1" id="KW-1185">Reference proteome</keyword>
<dbReference type="STRING" id="75913.A0A0K0G5Z2"/>
<reference evidence="1" key="1">
    <citation type="submission" date="2014-07" db="EMBL/GenBank/DDBJ databases">
        <authorList>
            <person name="Martin A.A"/>
            <person name="De Silva N."/>
        </authorList>
    </citation>
    <scope>NUCLEOTIDE SEQUENCE</scope>
</reference>
<name>A0A0K0G5Z2_STRVS</name>
<protein>
    <submittedName>
        <fullName evidence="2">Peptidase C76 domain-containing protein</fullName>
    </submittedName>
</protein>